<evidence type="ECO:0000259" key="1">
    <source>
        <dbReference type="Pfam" id="PF07707"/>
    </source>
</evidence>
<sequence>MIDIAEFYDVKVLKKACDEYLSKMKYNSENVFEFFELSDKYSLEESKKSTNAFICKNFWNLLKSESFKSLPKLLMKNVVAPFLNTLKMEELFEAVFKWTEIQALKKQKLDENLNT</sequence>
<protein>
    <submittedName>
        <fullName evidence="3">BACK domain-containing protein</fullName>
    </submittedName>
</protein>
<dbReference type="PANTHER" id="PTHR45632">
    <property type="entry name" value="LD33804P"/>
    <property type="match status" value="1"/>
</dbReference>
<dbReference type="Pfam" id="PF07707">
    <property type="entry name" value="BACK"/>
    <property type="match status" value="1"/>
</dbReference>
<evidence type="ECO:0000313" key="3">
    <source>
        <dbReference type="WBParaSite" id="PDA_v2.g11899.t1"/>
    </source>
</evidence>
<dbReference type="InterPro" id="IPR011705">
    <property type="entry name" value="BACK"/>
</dbReference>
<keyword evidence="2" id="KW-1185">Reference proteome</keyword>
<dbReference type="AlphaFoldDB" id="A0A914P251"/>
<dbReference type="Gene3D" id="1.25.40.420">
    <property type="match status" value="1"/>
</dbReference>
<organism evidence="2 3">
    <name type="scientific">Panagrolaimus davidi</name>
    <dbReference type="NCBI Taxonomy" id="227884"/>
    <lineage>
        <taxon>Eukaryota</taxon>
        <taxon>Metazoa</taxon>
        <taxon>Ecdysozoa</taxon>
        <taxon>Nematoda</taxon>
        <taxon>Chromadorea</taxon>
        <taxon>Rhabditida</taxon>
        <taxon>Tylenchina</taxon>
        <taxon>Panagrolaimomorpha</taxon>
        <taxon>Panagrolaimoidea</taxon>
        <taxon>Panagrolaimidae</taxon>
        <taxon>Panagrolaimus</taxon>
    </lineage>
</organism>
<name>A0A914P251_9BILA</name>
<evidence type="ECO:0000313" key="2">
    <source>
        <dbReference type="Proteomes" id="UP000887578"/>
    </source>
</evidence>
<dbReference type="WBParaSite" id="PDA_v2.g11899.t1">
    <property type="protein sequence ID" value="PDA_v2.g11899.t1"/>
    <property type="gene ID" value="PDA_v2.g11899"/>
</dbReference>
<feature type="domain" description="BACK" evidence="1">
    <location>
        <begin position="32"/>
        <end position="109"/>
    </location>
</feature>
<dbReference type="CDD" id="cd14733">
    <property type="entry name" value="BACK"/>
    <property type="match status" value="1"/>
</dbReference>
<dbReference type="Proteomes" id="UP000887578">
    <property type="component" value="Unplaced"/>
</dbReference>
<accession>A0A914P251</accession>
<reference evidence="3" key="1">
    <citation type="submission" date="2022-11" db="UniProtKB">
        <authorList>
            <consortium name="WormBaseParasite"/>
        </authorList>
    </citation>
    <scope>IDENTIFICATION</scope>
</reference>
<proteinExistence type="predicted"/>